<proteinExistence type="predicted"/>
<dbReference type="InterPro" id="IPR012677">
    <property type="entry name" value="Nucleotide-bd_a/b_plait_sf"/>
</dbReference>
<gene>
    <name evidence="1" type="ORF">SMTD_LOCUS7102</name>
</gene>
<dbReference type="Gene3D" id="3.30.70.330">
    <property type="match status" value="1"/>
</dbReference>
<reference evidence="1 2" key="1">
    <citation type="submission" date="2018-11" db="EMBL/GenBank/DDBJ databases">
        <authorList>
            <consortium name="Pathogen Informatics"/>
        </authorList>
    </citation>
    <scope>NUCLEOTIDE SEQUENCE [LARGE SCALE GENOMIC DNA]</scope>
    <source>
        <strain>Denwood</strain>
        <strain evidence="2">Zambia</strain>
    </source>
</reference>
<sequence length="101" mass="10865">MNPIATAAIPIIPPVATPNLLVGLPHMAAPGALPSVTPAVVMPQAVTHMPESIGQPNNTIYINNLNEKIKRDELKKSLYAVFVQFGQILDIITCRLILLDS</sequence>
<dbReference type="GO" id="GO:0003676">
    <property type="term" value="F:nucleic acid binding"/>
    <property type="evidence" value="ECO:0007669"/>
    <property type="project" value="InterPro"/>
</dbReference>
<dbReference type="EMBL" id="UZAL01027995">
    <property type="protein sequence ID" value="VDP37558.1"/>
    <property type="molecule type" value="Genomic_DNA"/>
</dbReference>
<dbReference type="AlphaFoldDB" id="A0A183NYB6"/>
<evidence type="ECO:0000313" key="1">
    <source>
        <dbReference type="EMBL" id="VDP37558.1"/>
    </source>
</evidence>
<organism evidence="1 2">
    <name type="scientific">Schistosoma mattheei</name>
    <dbReference type="NCBI Taxonomy" id="31246"/>
    <lineage>
        <taxon>Eukaryota</taxon>
        <taxon>Metazoa</taxon>
        <taxon>Spiralia</taxon>
        <taxon>Lophotrochozoa</taxon>
        <taxon>Platyhelminthes</taxon>
        <taxon>Trematoda</taxon>
        <taxon>Digenea</taxon>
        <taxon>Strigeidida</taxon>
        <taxon>Schistosomatoidea</taxon>
        <taxon>Schistosomatidae</taxon>
        <taxon>Schistosoma</taxon>
    </lineage>
</organism>
<dbReference type="InterPro" id="IPR035979">
    <property type="entry name" value="RBD_domain_sf"/>
</dbReference>
<accession>A0A183NYB6</accession>
<dbReference type="STRING" id="31246.A0A183NYB6"/>
<evidence type="ECO:0000313" key="2">
    <source>
        <dbReference type="Proteomes" id="UP000269396"/>
    </source>
</evidence>
<keyword evidence="2" id="KW-1185">Reference proteome</keyword>
<protein>
    <submittedName>
        <fullName evidence="1">Uncharacterized protein</fullName>
    </submittedName>
</protein>
<name>A0A183NYB6_9TREM</name>
<dbReference type="Proteomes" id="UP000269396">
    <property type="component" value="Unassembled WGS sequence"/>
</dbReference>
<dbReference type="SUPFAM" id="SSF54928">
    <property type="entry name" value="RNA-binding domain, RBD"/>
    <property type="match status" value="1"/>
</dbReference>